<evidence type="ECO:0000256" key="2">
    <source>
        <dbReference type="ARBA" id="ARBA00011899"/>
    </source>
</evidence>
<sequence>MNAILLKGMQIYAEDQKIEAGYIQLQDNKIIGVGPITNLPETEGFEVIEVSPSFKAIPGLIDIHIHGVNGADVMDATAEALETMSAALPKEGTTSFLATTMTQSQAAIENALINSGNYIEKQQSPGKAEILGIHLEGPYVNKARAGAQPVEFIVDSSIEQCKKWNNLAKQSIKIVTLAPEQPGGMEMVKYLNENGIIASIGHSDATYEEVTQAIEAGAKHVTHLFNQMRGLHHREPGVVGAALLRDELTAEIIADGVHVRPEMVKLAFQQKGKTELILITDSMRAKCLKNGVYDLGGQAVTVEDGKAVLHDGTLAGSILKLGHAMKNMMDFTSCSLEDTIQMASVNPAKQLNVFDRKGTITIGKDADIVILDEQLEVAMTFCRGELAYHRGGEQQ</sequence>
<dbReference type="SUPFAM" id="SSF51556">
    <property type="entry name" value="Metallo-dependent hydrolases"/>
    <property type="match status" value="1"/>
</dbReference>
<accession>A0A562K2C8</accession>
<dbReference type="InterPro" id="IPR011059">
    <property type="entry name" value="Metal-dep_hydrolase_composite"/>
</dbReference>
<dbReference type="CDD" id="cd00854">
    <property type="entry name" value="NagA"/>
    <property type="match status" value="1"/>
</dbReference>
<dbReference type="GO" id="GO:0008448">
    <property type="term" value="F:N-acetylglucosamine-6-phosphate deacetylase activity"/>
    <property type="evidence" value="ECO:0007669"/>
    <property type="project" value="UniProtKB-EC"/>
</dbReference>
<evidence type="ECO:0000313" key="14">
    <source>
        <dbReference type="Proteomes" id="UP000318667"/>
    </source>
</evidence>
<comment type="cofactor">
    <cofactor evidence="11">
        <name>a divalent metal cation</name>
        <dbReference type="ChEBI" id="CHEBI:60240"/>
    </cofactor>
    <text evidence="11">Binds 1 divalent metal cation per subunit.</text>
</comment>
<comment type="catalytic activity">
    <reaction evidence="7">
        <text>N-acetyl-D-glucosamine 6-phosphate + H2O = D-glucosamine 6-phosphate + acetate</text>
        <dbReference type="Rhea" id="RHEA:22936"/>
        <dbReference type="ChEBI" id="CHEBI:15377"/>
        <dbReference type="ChEBI" id="CHEBI:30089"/>
        <dbReference type="ChEBI" id="CHEBI:57513"/>
        <dbReference type="ChEBI" id="CHEBI:58725"/>
        <dbReference type="EC" id="3.5.1.25"/>
    </reaction>
</comment>
<evidence type="ECO:0000256" key="3">
    <source>
        <dbReference type="ARBA" id="ARBA00018029"/>
    </source>
</evidence>
<dbReference type="AlphaFoldDB" id="A0A562K2C8"/>
<dbReference type="PANTHER" id="PTHR11113">
    <property type="entry name" value="N-ACETYLGLUCOSAMINE-6-PHOSPHATE DEACETYLASE"/>
    <property type="match status" value="1"/>
</dbReference>
<keyword evidence="5 9" id="KW-0378">Hydrolase</keyword>
<dbReference type="EMBL" id="VLKI01000002">
    <property type="protein sequence ID" value="TWH89591.1"/>
    <property type="molecule type" value="Genomic_DNA"/>
</dbReference>
<feature type="domain" description="Amidohydrolase-related" evidence="12">
    <location>
        <begin position="57"/>
        <end position="386"/>
    </location>
</feature>
<evidence type="ECO:0000313" key="13">
    <source>
        <dbReference type="EMBL" id="TWH89591.1"/>
    </source>
</evidence>
<dbReference type="NCBIfam" id="TIGR00221">
    <property type="entry name" value="nagA"/>
    <property type="match status" value="1"/>
</dbReference>
<evidence type="ECO:0000256" key="9">
    <source>
        <dbReference type="PIRNR" id="PIRNR038994"/>
    </source>
</evidence>
<dbReference type="InterPro" id="IPR032466">
    <property type="entry name" value="Metal_Hydrolase"/>
</dbReference>
<organism evidence="13 14">
    <name type="scientific">Cytobacillus oceanisediminis</name>
    <dbReference type="NCBI Taxonomy" id="665099"/>
    <lineage>
        <taxon>Bacteria</taxon>
        <taxon>Bacillati</taxon>
        <taxon>Bacillota</taxon>
        <taxon>Bacilli</taxon>
        <taxon>Bacillales</taxon>
        <taxon>Bacillaceae</taxon>
        <taxon>Cytobacillus</taxon>
    </lineage>
</organism>
<dbReference type="PIRSF" id="PIRSF038994">
    <property type="entry name" value="NagA"/>
    <property type="match status" value="1"/>
</dbReference>
<dbReference type="OrthoDB" id="9776488at2"/>
<feature type="binding site" evidence="11">
    <location>
        <position position="223"/>
    </location>
    <ligand>
        <name>Zn(2+)</name>
        <dbReference type="ChEBI" id="CHEBI:29105"/>
    </ligand>
</feature>
<dbReference type="RefSeq" id="WP_144540182.1">
    <property type="nucleotide sequence ID" value="NZ_CBCSDC010000011.1"/>
</dbReference>
<evidence type="ECO:0000256" key="10">
    <source>
        <dbReference type="PIRSR" id="PIRSR038994-1"/>
    </source>
</evidence>
<protein>
    <recommendedName>
        <fullName evidence="3">N-acetylglucosamine-6-phosphate deacetylase</fullName>
        <ecNumber evidence="2">3.5.1.25</ecNumber>
    </recommendedName>
</protein>
<evidence type="ECO:0000256" key="1">
    <source>
        <dbReference type="ARBA" id="ARBA00010716"/>
    </source>
</evidence>
<dbReference type="InterPro" id="IPR006680">
    <property type="entry name" value="Amidohydro-rel"/>
</dbReference>
<dbReference type="GeneID" id="65402103"/>
<keyword evidence="14" id="KW-1185">Reference proteome</keyword>
<keyword evidence="6 9" id="KW-0119">Carbohydrate metabolism</keyword>
<reference evidence="13 14" key="1">
    <citation type="journal article" date="2015" name="Stand. Genomic Sci.">
        <title>Genomic Encyclopedia of Bacterial and Archaeal Type Strains, Phase III: the genomes of soil and plant-associated and newly described type strains.</title>
        <authorList>
            <person name="Whitman W.B."/>
            <person name="Woyke T."/>
            <person name="Klenk H.P."/>
            <person name="Zhou Y."/>
            <person name="Lilburn T.G."/>
            <person name="Beck B.J."/>
            <person name="De Vos P."/>
            <person name="Vandamme P."/>
            <person name="Eisen J.A."/>
            <person name="Garrity G."/>
            <person name="Hugenholtz P."/>
            <person name="Kyrpides N.C."/>
        </authorList>
    </citation>
    <scope>NUCLEOTIDE SEQUENCE [LARGE SCALE GENOMIC DNA]</scope>
    <source>
        <strain evidence="13 14">CGMCC 1.10115</strain>
    </source>
</reference>
<dbReference type="GO" id="GO:0046872">
    <property type="term" value="F:metal ion binding"/>
    <property type="evidence" value="ECO:0007669"/>
    <property type="project" value="UniProtKB-KW"/>
</dbReference>
<dbReference type="EC" id="3.5.1.25" evidence="2"/>
<dbReference type="PANTHER" id="PTHR11113:SF14">
    <property type="entry name" value="N-ACETYLGLUCOSAMINE-6-PHOSPHATE DEACETYLASE"/>
    <property type="match status" value="1"/>
</dbReference>
<evidence type="ECO:0000259" key="12">
    <source>
        <dbReference type="Pfam" id="PF01979"/>
    </source>
</evidence>
<dbReference type="FunFam" id="3.20.20.140:FF:000004">
    <property type="entry name" value="N-acetylglucosamine-6-phosphate deacetylase"/>
    <property type="match status" value="1"/>
</dbReference>
<dbReference type="Gene3D" id="3.20.20.140">
    <property type="entry name" value="Metal-dependent hydrolases"/>
    <property type="match status" value="1"/>
</dbReference>
<dbReference type="Gene3D" id="2.30.40.10">
    <property type="entry name" value="Urease, subunit C, domain 1"/>
    <property type="match status" value="1"/>
</dbReference>
<gene>
    <name evidence="13" type="ORF">IQ19_00832</name>
</gene>
<name>A0A562K2C8_9BACI</name>
<feature type="active site" description="Proton donor/acceptor" evidence="10">
    <location>
        <position position="281"/>
    </location>
</feature>
<evidence type="ECO:0000256" key="8">
    <source>
        <dbReference type="ARBA" id="ARBA00060590"/>
    </source>
</evidence>
<feature type="binding site" evidence="11">
    <location>
        <position position="202"/>
    </location>
    <ligand>
        <name>Zn(2+)</name>
        <dbReference type="ChEBI" id="CHEBI:29105"/>
    </ligand>
</feature>
<comment type="similarity">
    <text evidence="1 9">Belongs to the metallo-dependent hydrolases superfamily. NagA family.</text>
</comment>
<feature type="binding site" evidence="11">
    <location>
        <position position="136"/>
    </location>
    <ligand>
        <name>Zn(2+)</name>
        <dbReference type="ChEBI" id="CHEBI:29105"/>
    </ligand>
</feature>
<dbReference type="GO" id="GO:0006046">
    <property type="term" value="P:N-acetylglucosamine catabolic process"/>
    <property type="evidence" value="ECO:0007669"/>
    <property type="project" value="TreeGrafter"/>
</dbReference>
<dbReference type="InterPro" id="IPR003764">
    <property type="entry name" value="GlcNAc_6-P_deAcase"/>
</dbReference>
<evidence type="ECO:0000256" key="6">
    <source>
        <dbReference type="ARBA" id="ARBA00023277"/>
    </source>
</evidence>
<proteinExistence type="inferred from homology"/>
<evidence type="ECO:0000256" key="5">
    <source>
        <dbReference type="ARBA" id="ARBA00022801"/>
    </source>
</evidence>
<comment type="caution">
    <text evidence="13">The sequence shown here is derived from an EMBL/GenBank/DDBJ whole genome shotgun (WGS) entry which is preliminary data.</text>
</comment>
<dbReference type="SUPFAM" id="SSF51338">
    <property type="entry name" value="Composite domain of metallo-dependent hydrolases"/>
    <property type="match status" value="1"/>
</dbReference>
<evidence type="ECO:0000256" key="7">
    <source>
        <dbReference type="ARBA" id="ARBA00047647"/>
    </source>
</evidence>
<keyword evidence="4 11" id="KW-0479">Metal-binding</keyword>
<evidence type="ECO:0000256" key="11">
    <source>
        <dbReference type="PIRSR" id="PIRSR038994-3"/>
    </source>
</evidence>
<dbReference type="Proteomes" id="UP000318667">
    <property type="component" value="Unassembled WGS sequence"/>
</dbReference>
<evidence type="ECO:0000256" key="4">
    <source>
        <dbReference type="ARBA" id="ARBA00022723"/>
    </source>
</evidence>
<dbReference type="Pfam" id="PF01979">
    <property type="entry name" value="Amidohydro_1"/>
    <property type="match status" value="1"/>
</dbReference>
<comment type="pathway">
    <text evidence="8">Amino-sugar metabolism; N-acetylneuraminate degradation; D-fructose 6-phosphate from N-acetylneuraminate: step 4/5.</text>
</comment>